<keyword evidence="1" id="KW-0418">Kinase</keyword>
<dbReference type="InterPro" id="IPR016954">
    <property type="entry name" value="Uncharacterised_Vng0742h"/>
</dbReference>
<proteinExistence type="predicted"/>
<sequence>MVRADSFARFVDRVEDREKSLTVINRAEVDPIQRMVESMFDADSVEVTETSGDPAGPADVMLLHDEQQPAIATSPLQDVERSLLMVNSDLYVTGTRTLEDIDTPDVVANLDEVTFSVAGKRKFLLIHISRHVEAMAHETGGGVLHTGFQELSRITDERGTTEAYRQLVDRGVDVHVYGHGDWDDPFGQDVTIHARDDGEIPNTWFVVHDGDGDDDRKAALVAVETGDNEYEGFWTFEAAVVDDVLAYIDRTYVE</sequence>
<protein>
    <submittedName>
        <fullName evidence="1">Histidine kinase</fullName>
    </submittedName>
</protein>
<dbReference type="GO" id="GO:0016301">
    <property type="term" value="F:kinase activity"/>
    <property type="evidence" value="ECO:0007669"/>
    <property type="project" value="UniProtKB-KW"/>
</dbReference>
<dbReference type="KEGG" id="hsn:DV733_05690"/>
<evidence type="ECO:0000313" key="2">
    <source>
        <dbReference type="Proteomes" id="UP000296706"/>
    </source>
</evidence>
<dbReference type="RefSeq" id="WP_049994339.1">
    <property type="nucleotide sequence ID" value="NZ_CP031310.1"/>
</dbReference>
<dbReference type="STRING" id="1457250.GCA_000755225_03452"/>
<keyword evidence="1" id="KW-0808">Transferase</keyword>
<reference evidence="1 2" key="1">
    <citation type="journal article" date="2019" name="Nat. Commun.">
        <title>A new type of DNA phosphorothioation-based antiviral system in archaea.</title>
        <authorList>
            <person name="Xiong L."/>
            <person name="Liu S."/>
            <person name="Chen S."/>
            <person name="Xiao Y."/>
            <person name="Zhu B."/>
            <person name="Gao Y."/>
            <person name="Zhang Y."/>
            <person name="Chen B."/>
            <person name="Luo J."/>
            <person name="Deng Z."/>
            <person name="Chen X."/>
            <person name="Wang L."/>
            <person name="Chen S."/>
        </authorList>
    </citation>
    <scope>NUCLEOTIDE SEQUENCE [LARGE SCALE GENOMIC DNA]</scope>
    <source>
        <strain evidence="1 2">CBA1105</strain>
    </source>
</reference>
<evidence type="ECO:0000313" key="1">
    <source>
        <dbReference type="EMBL" id="QCC52881.1"/>
    </source>
</evidence>
<organism evidence="1 2">
    <name type="scientific">Halapricum salinum</name>
    <dbReference type="NCBI Taxonomy" id="1457250"/>
    <lineage>
        <taxon>Archaea</taxon>
        <taxon>Methanobacteriati</taxon>
        <taxon>Methanobacteriota</taxon>
        <taxon>Stenosarchaea group</taxon>
        <taxon>Halobacteria</taxon>
        <taxon>Halobacteriales</taxon>
        <taxon>Haloarculaceae</taxon>
        <taxon>Halapricum</taxon>
    </lineage>
</organism>
<dbReference type="Proteomes" id="UP000296706">
    <property type="component" value="Chromosome"/>
</dbReference>
<accession>A0A4D6HGW7</accession>
<dbReference type="AlphaFoldDB" id="A0A4D6HGW7"/>
<dbReference type="EMBL" id="CP031310">
    <property type="protein sequence ID" value="QCC52881.1"/>
    <property type="molecule type" value="Genomic_DNA"/>
</dbReference>
<keyword evidence="2" id="KW-1185">Reference proteome</keyword>
<gene>
    <name evidence="1" type="ORF">DV733_05690</name>
</gene>
<name>A0A4D6HGW7_9EURY</name>
<dbReference type="PIRSF" id="PIRSF030471">
    <property type="entry name" value="STR_Vng0742h_prd"/>
    <property type="match status" value="1"/>
</dbReference>
<dbReference type="OrthoDB" id="302327at2157"/>
<dbReference type="GeneID" id="39847337"/>